<dbReference type="InterPro" id="IPR017896">
    <property type="entry name" value="4Fe4S_Fe-S-bd"/>
</dbReference>
<dbReference type="PROSITE" id="PS00198">
    <property type="entry name" value="4FE4S_FER_1"/>
    <property type="match status" value="2"/>
</dbReference>
<proteinExistence type="predicted"/>
<dbReference type="Pfam" id="PF13183">
    <property type="entry name" value="Fer4_8"/>
    <property type="match status" value="1"/>
</dbReference>
<evidence type="ECO:0000256" key="1">
    <source>
        <dbReference type="ARBA" id="ARBA00022723"/>
    </source>
</evidence>
<dbReference type="RefSeq" id="WP_158425175.1">
    <property type="nucleotide sequence ID" value="NZ_JAOQJQ010000003.1"/>
</dbReference>
<name>A0ABT2TJS2_9FIRM</name>
<dbReference type="SUPFAM" id="SSF46548">
    <property type="entry name" value="alpha-helical ferredoxin"/>
    <property type="match status" value="1"/>
</dbReference>
<dbReference type="Gene3D" id="1.10.1060.10">
    <property type="entry name" value="Alpha-helical ferredoxin"/>
    <property type="match status" value="1"/>
</dbReference>
<comment type="caution">
    <text evidence="5">The sequence shown here is derived from an EMBL/GenBank/DDBJ whole genome shotgun (WGS) entry which is preliminary data.</text>
</comment>
<dbReference type="Proteomes" id="UP001652442">
    <property type="component" value="Unassembled WGS sequence"/>
</dbReference>
<feature type="domain" description="4Fe-4S ferredoxin-type" evidence="4">
    <location>
        <begin position="158"/>
        <end position="189"/>
    </location>
</feature>
<keyword evidence="3" id="KW-0411">Iron-sulfur</keyword>
<evidence type="ECO:0000313" key="5">
    <source>
        <dbReference type="EMBL" id="MCU6762473.1"/>
    </source>
</evidence>
<organism evidence="5 6">
    <name type="scientific">Brotonthovivens ammoniilytica</name>
    <dbReference type="NCBI Taxonomy" id="2981725"/>
    <lineage>
        <taxon>Bacteria</taxon>
        <taxon>Bacillati</taxon>
        <taxon>Bacillota</taxon>
        <taxon>Clostridia</taxon>
        <taxon>Lachnospirales</taxon>
        <taxon>Lachnospiraceae</taxon>
        <taxon>Brotonthovivens</taxon>
    </lineage>
</organism>
<evidence type="ECO:0000256" key="3">
    <source>
        <dbReference type="ARBA" id="ARBA00023014"/>
    </source>
</evidence>
<keyword evidence="2" id="KW-0408">Iron</keyword>
<keyword evidence="6" id="KW-1185">Reference proteome</keyword>
<feature type="domain" description="4Fe-4S ferredoxin-type" evidence="4">
    <location>
        <begin position="211"/>
        <end position="240"/>
    </location>
</feature>
<dbReference type="PROSITE" id="PS51379">
    <property type="entry name" value="4FE4S_FER_2"/>
    <property type="match status" value="2"/>
</dbReference>
<dbReference type="InterPro" id="IPR009051">
    <property type="entry name" value="Helical_ferredxn"/>
</dbReference>
<evidence type="ECO:0000256" key="2">
    <source>
        <dbReference type="ARBA" id="ARBA00023004"/>
    </source>
</evidence>
<gene>
    <name evidence="5" type="ORF">OCV88_09015</name>
</gene>
<protein>
    <submittedName>
        <fullName evidence="5">4Fe-4S dicluster domain-containing protein</fullName>
    </submittedName>
</protein>
<keyword evidence="1" id="KW-0479">Metal-binding</keyword>
<sequence>MSNIQEQIRQRVRTLLEEGVIGYCIGWGATRFEDKTTPVFITKPEDADRLVWNKYCINGTAKYLLDDWYPEKKIGVIIRGCDSRAVNRLMKDKQVKREDLYLIGVPCDGKENPVCEGCQHKNPLVYDELVGEIVSESVNPDRFKEIEEFEKLTPDARYEFWAKQYDKCIHCYACRNACPACNCKECYADQARENWQGKQNNRNSNQVYGLTRAYHVGDRCIECGECERVCPMGLPIMRQTKKMLKDINDLFGDYECGLGDDREHVLGEFDLSDRDEFM</sequence>
<dbReference type="InterPro" id="IPR017900">
    <property type="entry name" value="4Fe4S_Fe_S_CS"/>
</dbReference>
<accession>A0ABT2TJS2</accession>
<evidence type="ECO:0000313" key="6">
    <source>
        <dbReference type="Proteomes" id="UP001652442"/>
    </source>
</evidence>
<dbReference type="EMBL" id="JAOQJQ010000003">
    <property type="protein sequence ID" value="MCU6762473.1"/>
    <property type="molecule type" value="Genomic_DNA"/>
</dbReference>
<evidence type="ECO:0000259" key="4">
    <source>
        <dbReference type="PROSITE" id="PS51379"/>
    </source>
</evidence>
<reference evidence="5 6" key="1">
    <citation type="journal article" date="2021" name="ISME Commun">
        <title>Automated analysis of genomic sequences facilitates high-throughput and comprehensive description of bacteria.</title>
        <authorList>
            <person name="Hitch T.C.A."/>
        </authorList>
    </citation>
    <scope>NUCLEOTIDE SEQUENCE [LARGE SCALE GENOMIC DNA]</scope>
    <source>
        <strain evidence="5 6">Sanger_109</strain>
    </source>
</reference>